<evidence type="ECO:0000313" key="3">
    <source>
        <dbReference type="EMBL" id="KAF9056831.1"/>
    </source>
</evidence>
<organism evidence="3 4">
    <name type="scientific">Rhodocollybia butyracea</name>
    <dbReference type="NCBI Taxonomy" id="206335"/>
    <lineage>
        <taxon>Eukaryota</taxon>
        <taxon>Fungi</taxon>
        <taxon>Dikarya</taxon>
        <taxon>Basidiomycota</taxon>
        <taxon>Agaricomycotina</taxon>
        <taxon>Agaricomycetes</taxon>
        <taxon>Agaricomycetidae</taxon>
        <taxon>Agaricales</taxon>
        <taxon>Marasmiineae</taxon>
        <taxon>Omphalotaceae</taxon>
        <taxon>Rhodocollybia</taxon>
    </lineage>
</organism>
<name>A0A9P5P8D4_9AGAR</name>
<keyword evidence="1" id="KW-0175">Coiled coil</keyword>
<dbReference type="EMBL" id="JADNRY010000427">
    <property type="protein sequence ID" value="KAF9056831.1"/>
    <property type="molecule type" value="Genomic_DNA"/>
</dbReference>
<proteinExistence type="predicted"/>
<evidence type="ECO:0000256" key="2">
    <source>
        <dbReference type="SAM" id="SignalP"/>
    </source>
</evidence>
<dbReference type="Proteomes" id="UP000772434">
    <property type="component" value="Unassembled WGS sequence"/>
</dbReference>
<keyword evidence="2" id="KW-0732">Signal</keyword>
<reference evidence="3" key="1">
    <citation type="submission" date="2020-11" db="EMBL/GenBank/DDBJ databases">
        <authorList>
            <consortium name="DOE Joint Genome Institute"/>
            <person name="Ahrendt S."/>
            <person name="Riley R."/>
            <person name="Andreopoulos W."/>
            <person name="Labutti K."/>
            <person name="Pangilinan J."/>
            <person name="Ruiz-Duenas F.J."/>
            <person name="Barrasa J.M."/>
            <person name="Sanchez-Garcia M."/>
            <person name="Camarero S."/>
            <person name="Miyauchi S."/>
            <person name="Serrano A."/>
            <person name="Linde D."/>
            <person name="Babiker R."/>
            <person name="Drula E."/>
            <person name="Ayuso-Fernandez I."/>
            <person name="Pacheco R."/>
            <person name="Padilla G."/>
            <person name="Ferreira P."/>
            <person name="Barriuso J."/>
            <person name="Kellner H."/>
            <person name="Castanera R."/>
            <person name="Alfaro M."/>
            <person name="Ramirez L."/>
            <person name="Pisabarro A.G."/>
            <person name="Kuo A."/>
            <person name="Tritt A."/>
            <person name="Lipzen A."/>
            <person name="He G."/>
            <person name="Yan M."/>
            <person name="Ng V."/>
            <person name="Cullen D."/>
            <person name="Martin F."/>
            <person name="Rosso M.-N."/>
            <person name="Henrissat B."/>
            <person name="Hibbett D."/>
            <person name="Martinez A.T."/>
            <person name="Grigoriev I.V."/>
        </authorList>
    </citation>
    <scope>NUCLEOTIDE SEQUENCE</scope>
    <source>
        <strain evidence="3">AH 40177</strain>
    </source>
</reference>
<comment type="caution">
    <text evidence="3">The sequence shown here is derived from an EMBL/GenBank/DDBJ whole genome shotgun (WGS) entry which is preliminary data.</text>
</comment>
<gene>
    <name evidence="3" type="ORF">BDP27DRAFT_1433490</name>
</gene>
<feature type="chain" id="PRO_5040137593" evidence="2">
    <location>
        <begin position="23"/>
        <end position="262"/>
    </location>
</feature>
<feature type="coiled-coil region" evidence="1">
    <location>
        <begin position="203"/>
        <end position="246"/>
    </location>
</feature>
<feature type="signal peptide" evidence="2">
    <location>
        <begin position="1"/>
        <end position="22"/>
    </location>
</feature>
<sequence length="262" mass="28795">MLLTPHWLGFVLLAVFICPACAAPPLVRRSITYEVTVVSVHGHDIKEVPSIAHKRIMELLGVVTTQLRDGPGHKNIKHHSIAVGDTSAFNADSMFYFKLTGGNSCPVMCYGYVVPNYKGSTKIIGAVFTWDGEHQYGVVRKPMTDVQKASKDFTNTRKRWHIWFLKNFGPIKRWVVAMAQYPAASEFEGVKEAAHAIIAKEAADKVKANKADAAAKAKAEEEAKARAALQAAKAEAEAKRNRVSIKNLLNSTVSIQNLLNTP</sequence>
<evidence type="ECO:0000313" key="4">
    <source>
        <dbReference type="Proteomes" id="UP000772434"/>
    </source>
</evidence>
<dbReference type="AlphaFoldDB" id="A0A9P5P8D4"/>
<protein>
    <submittedName>
        <fullName evidence="3">Uncharacterized protein</fullName>
    </submittedName>
</protein>
<evidence type="ECO:0000256" key="1">
    <source>
        <dbReference type="SAM" id="Coils"/>
    </source>
</evidence>
<accession>A0A9P5P8D4</accession>
<keyword evidence="4" id="KW-1185">Reference proteome</keyword>